<dbReference type="AlphaFoldDB" id="A0A0P1B4D4"/>
<proteinExistence type="predicted"/>
<evidence type="ECO:0000256" key="1">
    <source>
        <dbReference type="SAM" id="SignalP"/>
    </source>
</evidence>
<dbReference type="EMBL" id="CCYD01002939">
    <property type="protein sequence ID" value="CEG48445.1"/>
    <property type="molecule type" value="Genomic_DNA"/>
</dbReference>
<accession>A0A0P1B4D4</accession>
<evidence type="ECO:0008006" key="4">
    <source>
        <dbReference type="Google" id="ProtNLM"/>
    </source>
</evidence>
<organism evidence="2 3">
    <name type="scientific">Plasmopara halstedii</name>
    <name type="common">Downy mildew of sunflower</name>
    <dbReference type="NCBI Taxonomy" id="4781"/>
    <lineage>
        <taxon>Eukaryota</taxon>
        <taxon>Sar</taxon>
        <taxon>Stramenopiles</taxon>
        <taxon>Oomycota</taxon>
        <taxon>Peronosporomycetes</taxon>
        <taxon>Peronosporales</taxon>
        <taxon>Peronosporaceae</taxon>
        <taxon>Plasmopara</taxon>
    </lineage>
</organism>
<keyword evidence="3" id="KW-1185">Reference proteome</keyword>
<dbReference type="Proteomes" id="UP000054928">
    <property type="component" value="Unassembled WGS sequence"/>
</dbReference>
<protein>
    <recommendedName>
        <fullName evidence="4">RxLR-like protein</fullName>
    </recommendedName>
</protein>
<name>A0A0P1B4D4_PLAHL</name>
<keyword evidence="1" id="KW-0732">Signal</keyword>
<dbReference type="RefSeq" id="XP_024584814.1">
    <property type="nucleotide sequence ID" value="XM_024719524.1"/>
</dbReference>
<evidence type="ECO:0000313" key="2">
    <source>
        <dbReference type="EMBL" id="CEG48445.1"/>
    </source>
</evidence>
<evidence type="ECO:0000313" key="3">
    <source>
        <dbReference type="Proteomes" id="UP000054928"/>
    </source>
</evidence>
<feature type="signal peptide" evidence="1">
    <location>
        <begin position="1"/>
        <end position="18"/>
    </location>
</feature>
<dbReference type="GeneID" id="36401320"/>
<feature type="chain" id="PRO_5006059172" description="RxLR-like protein" evidence="1">
    <location>
        <begin position="19"/>
        <end position="93"/>
    </location>
</feature>
<sequence length="93" mass="10773">MWWGYLYVFSLCRMINLAFLTAEKLAAQTISFMRYLTGAKLSVNREITTLMDETAVCVGGALVMKTVYIMSKFSRRDSRQYVLLSCVLRQRLE</sequence>
<reference evidence="3" key="1">
    <citation type="submission" date="2014-09" db="EMBL/GenBank/DDBJ databases">
        <authorList>
            <person name="Sharma Rahul"/>
            <person name="Thines Marco"/>
        </authorList>
    </citation>
    <scope>NUCLEOTIDE SEQUENCE [LARGE SCALE GENOMIC DNA]</scope>
</reference>